<keyword evidence="3" id="KW-1185">Reference proteome</keyword>
<gene>
    <name evidence="2" type="ORF">K458DRAFT_410952</name>
</gene>
<proteinExistence type="predicted"/>
<dbReference type="EMBL" id="MU005647">
    <property type="protein sequence ID" value="KAF2675817.1"/>
    <property type="molecule type" value="Genomic_DNA"/>
</dbReference>
<feature type="region of interest" description="Disordered" evidence="1">
    <location>
        <begin position="248"/>
        <end position="269"/>
    </location>
</feature>
<dbReference type="AlphaFoldDB" id="A0A6G1IC52"/>
<name>A0A6G1IC52_9PLEO</name>
<evidence type="ECO:0000313" key="3">
    <source>
        <dbReference type="Proteomes" id="UP000799291"/>
    </source>
</evidence>
<dbReference type="Proteomes" id="UP000799291">
    <property type="component" value="Unassembled WGS sequence"/>
</dbReference>
<evidence type="ECO:0000313" key="2">
    <source>
        <dbReference type="EMBL" id="KAF2675817.1"/>
    </source>
</evidence>
<organism evidence="2 3">
    <name type="scientific">Lentithecium fluviatile CBS 122367</name>
    <dbReference type="NCBI Taxonomy" id="1168545"/>
    <lineage>
        <taxon>Eukaryota</taxon>
        <taxon>Fungi</taxon>
        <taxon>Dikarya</taxon>
        <taxon>Ascomycota</taxon>
        <taxon>Pezizomycotina</taxon>
        <taxon>Dothideomycetes</taxon>
        <taxon>Pleosporomycetidae</taxon>
        <taxon>Pleosporales</taxon>
        <taxon>Massarineae</taxon>
        <taxon>Lentitheciaceae</taxon>
        <taxon>Lentithecium</taxon>
    </lineage>
</organism>
<reference evidence="2" key="1">
    <citation type="journal article" date="2020" name="Stud. Mycol.">
        <title>101 Dothideomycetes genomes: a test case for predicting lifestyles and emergence of pathogens.</title>
        <authorList>
            <person name="Haridas S."/>
            <person name="Albert R."/>
            <person name="Binder M."/>
            <person name="Bloem J."/>
            <person name="Labutti K."/>
            <person name="Salamov A."/>
            <person name="Andreopoulos B."/>
            <person name="Baker S."/>
            <person name="Barry K."/>
            <person name="Bills G."/>
            <person name="Bluhm B."/>
            <person name="Cannon C."/>
            <person name="Castanera R."/>
            <person name="Culley D."/>
            <person name="Daum C."/>
            <person name="Ezra D."/>
            <person name="Gonzalez J."/>
            <person name="Henrissat B."/>
            <person name="Kuo A."/>
            <person name="Liang C."/>
            <person name="Lipzen A."/>
            <person name="Lutzoni F."/>
            <person name="Magnuson J."/>
            <person name="Mondo S."/>
            <person name="Nolan M."/>
            <person name="Ohm R."/>
            <person name="Pangilinan J."/>
            <person name="Park H.-J."/>
            <person name="Ramirez L."/>
            <person name="Alfaro M."/>
            <person name="Sun H."/>
            <person name="Tritt A."/>
            <person name="Yoshinaga Y."/>
            <person name="Zwiers L.-H."/>
            <person name="Turgeon B."/>
            <person name="Goodwin S."/>
            <person name="Spatafora J."/>
            <person name="Crous P."/>
            <person name="Grigoriev I."/>
        </authorList>
    </citation>
    <scope>NUCLEOTIDE SEQUENCE</scope>
    <source>
        <strain evidence="2">CBS 122367</strain>
    </source>
</reference>
<sequence>MPPSIREDDCARKLELSPSSKNILEAHIDFIDTISFTPDTMNSAKSPRPDEILMSAPPAITAGHLAEAPTRIITVPDGHHTRLAIQLNTLLVSKLQQTPAAIQKCEEARAALRCQKSSIQEELRVAGLHVGAMAVPFSKVKSEDIRRTGPRSEELRRRALSCQTNYYDAIRTEGGIRKKLQDLEESICRAEREHYQLLQQVQDELVGVLGLAGLMTTPVEQLVETSSSSSSAVQSAASKTLAPNIAQPLHSNAHNKNPPHAASTAPFKRKNGAREPFIRPSHFQRQPYHLPFFSTLLVRSIQAANLRNRRKKNFRKALVELDAHRWAYDHQLAEYAATQHRSARDALVQTAFGRVFAQCILDLTRKVQEAEEAYEVAQREARELRAPDSDTLTEVSEEEEEEDENDDEFDDEDEIDERNRIAVQSWLDQLNASTVTDADAISNTDTDSTVNARDTRPVLRRRDPAELAFPFTTPLTRAGPDDSWCHIAGPGRDTKIRSWRERCEKIAHQARAKNQQKNKCVRSRSVDVLSAVTLPARPEHDTGAVRRSAWRRIVDGGEGDHDKEEYTGMKCGVGDGEGVVVVTQATRAWPEGKRRRVDGYGGYTFTQETRVGSGVVIEKASRKTMRRY</sequence>
<accession>A0A6G1IC52</accession>
<feature type="compositionally biased region" description="Acidic residues" evidence="1">
    <location>
        <begin position="395"/>
        <end position="414"/>
    </location>
</feature>
<feature type="region of interest" description="Disordered" evidence="1">
    <location>
        <begin position="381"/>
        <end position="414"/>
    </location>
</feature>
<evidence type="ECO:0000256" key="1">
    <source>
        <dbReference type="SAM" id="MobiDB-lite"/>
    </source>
</evidence>
<protein>
    <submittedName>
        <fullName evidence="2">Uncharacterized protein</fullName>
    </submittedName>
</protein>